<evidence type="ECO:0000313" key="2">
    <source>
        <dbReference type="EMBL" id="WWV67877.1"/>
    </source>
</evidence>
<keyword evidence="3" id="KW-1185">Reference proteome</keyword>
<dbReference type="Proteomes" id="UP001320603">
    <property type="component" value="Chromosome"/>
</dbReference>
<evidence type="ECO:0000313" key="3">
    <source>
        <dbReference type="Proteomes" id="UP001320603"/>
    </source>
</evidence>
<keyword evidence="1" id="KW-0472">Membrane</keyword>
<proteinExistence type="predicted"/>
<protein>
    <recommendedName>
        <fullName evidence="4">Aspartyl protease</fullName>
    </recommendedName>
</protein>
<accession>A0ABZ2IPM8</accession>
<keyword evidence="1" id="KW-0812">Transmembrane</keyword>
<evidence type="ECO:0008006" key="4">
    <source>
        <dbReference type="Google" id="ProtNLM"/>
    </source>
</evidence>
<sequence length="304" mass="35280">MKRTYYITIIAIFLSINFSATANLRWIPFLWEGDSISGKYIDKAYIYIPVQIENIPLKFTMQFDLGTPQSVFYEKTMHSIMQKDSSLSHKWNDKTYSFQHISLTLGKETFCDIELKYMKNTGTYIPEKDLYKRQPIHIGTIGSDIFQNKVLIIDYKNQRIAITNSIPNEYKETQAIRFTIENGIIKLPFLINNQECQLMFDTGSSPFELVTNQNRALKIADPTIIDSLSGPLWWGKNITFYGLNVTKPVIVAGKTRPTSKVFYDKDGLWNSIFDAYQIWGITGNAYFYDTLIIIDYINNLFYVK</sequence>
<name>A0ABZ2IPM8_9BACT</name>
<dbReference type="EMBL" id="CP146284">
    <property type="protein sequence ID" value="WWV67877.1"/>
    <property type="molecule type" value="Genomic_DNA"/>
</dbReference>
<dbReference type="RefSeq" id="WP_251968672.1">
    <property type="nucleotide sequence ID" value="NZ_CP146284.1"/>
</dbReference>
<keyword evidence="1" id="KW-1133">Transmembrane helix</keyword>
<evidence type="ECO:0000256" key="1">
    <source>
        <dbReference type="SAM" id="Phobius"/>
    </source>
</evidence>
<gene>
    <name evidence="2" type="ORF">NEE14_008000</name>
</gene>
<feature type="transmembrane region" description="Helical" evidence="1">
    <location>
        <begin position="6"/>
        <end position="27"/>
    </location>
</feature>
<reference evidence="2 3" key="1">
    <citation type="submission" date="2024-02" db="EMBL/GenBank/DDBJ databases">
        <title>Whole genome sequencing of Parabacteroides sp. AD58.</title>
        <authorList>
            <person name="Chaplin A.V."/>
            <person name="Pikina A.P."/>
            <person name="Sokolova S.R."/>
            <person name="Korostin D.O."/>
            <person name="Efimov B.A."/>
        </authorList>
    </citation>
    <scope>NUCLEOTIDE SEQUENCE [LARGE SCALE GENOMIC DNA]</scope>
    <source>
        <strain evidence="2 3">AD58</strain>
    </source>
</reference>
<organism evidence="2 3">
    <name type="scientific">Parabacteroides absconsus</name>
    <dbReference type="NCBI Taxonomy" id="2951805"/>
    <lineage>
        <taxon>Bacteria</taxon>
        <taxon>Pseudomonadati</taxon>
        <taxon>Bacteroidota</taxon>
        <taxon>Bacteroidia</taxon>
        <taxon>Bacteroidales</taxon>
        <taxon>Tannerellaceae</taxon>
        <taxon>Parabacteroides</taxon>
    </lineage>
</organism>